<evidence type="ECO:0008006" key="2">
    <source>
        <dbReference type="Google" id="ProtNLM"/>
    </source>
</evidence>
<protein>
    <recommendedName>
        <fullName evidence="2">Phage protein</fullName>
    </recommendedName>
</protein>
<dbReference type="EMBL" id="BK015669">
    <property type="protein sequence ID" value="DAE19220.1"/>
    <property type="molecule type" value="Genomic_DNA"/>
</dbReference>
<sequence>MIKQVNTTLTLSDGKKVNCALNMASLFKLEQARPEVYEQTSQGMNGATKDKTHAAVDVLYGSYLCGNIDNIDSCMNKSEFIEKLPGYSDMMTVVGELLAGKKK</sequence>
<organism evidence="1">
    <name type="scientific">Siphoviridae sp. ctNYt19</name>
    <dbReference type="NCBI Taxonomy" id="2825472"/>
    <lineage>
        <taxon>Viruses</taxon>
        <taxon>Duplodnaviria</taxon>
        <taxon>Heunggongvirae</taxon>
        <taxon>Uroviricota</taxon>
        <taxon>Caudoviricetes</taxon>
    </lineage>
</organism>
<reference evidence="1" key="1">
    <citation type="journal article" date="2021" name="Proc. Natl. Acad. Sci. U.S.A.">
        <title>A Catalog of Tens of Thousands of Viruses from Human Metagenomes Reveals Hidden Associations with Chronic Diseases.</title>
        <authorList>
            <person name="Tisza M.J."/>
            <person name="Buck C.B."/>
        </authorList>
    </citation>
    <scope>NUCLEOTIDE SEQUENCE</scope>
    <source>
        <strain evidence="1">CtNYt19</strain>
    </source>
</reference>
<evidence type="ECO:0000313" key="1">
    <source>
        <dbReference type="EMBL" id="DAE19220.1"/>
    </source>
</evidence>
<accession>A0A8S5QKY1</accession>
<proteinExistence type="predicted"/>
<name>A0A8S5QKY1_9CAUD</name>